<accession>W4M0T5</accession>
<dbReference type="EMBL" id="AZHW01000024">
    <property type="protein sequence ID" value="ETX03601.1"/>
    <property type="molecule type" value="Genomic_DNA"/>
</dbReference>
<dbReference type="PROSITE" id="PS51257">
    <property type="entry name" value="PROKAR_LIPOPROTEIN"/>
    <property type="match status" value="1"/>
</dbReference>
<dbReference type="AlphaFoldDB" id="W4M0T5"/>
<gene>
    <name evidence="1" type="ORF">ETSY1_46735</name>
</gene>
<comment type="caution">
    <text evidence="1">The sequence shown here is derived from an EMBL/GenBank/DDBJ whole genome shotgun (WGS) entry which is preliminary data.</text>
</comment>
<name>W4M0T5_ENTF1</name>
<evidence type="ECO:0000313" key="1">
    <source>
        <dbReference type="EMBL" id="ETX03601.1"/>
    </source>
</evidence>
<proteinExistence type="predicted"/>
<reference evidence="1 2" key="1">
    <citation type="journal article" date="2014" name="Nature">
        <title>An environmental bacterial taxon with a large and distinct metabolic repertoire.</title>
        <authorList>
            <person name="Wilson M.C."/>
            <person name="Mori T."/>
            <person name="Ruckert C."/>
            <person name="Uria A.R."/>
            <person name="Helf M.J."/>
            <person name="Takada K."/>
            <person name="Gernert C."/>
            <person name="Steffens U.A."/>
            <person name="Heycke N."/>
            <person name="Schmitt S."/>
            <person name="Rinke C."/>
            <person name="Helfrich E.J."/>
            <person name="Brachmann A.O."/>
            <person name="Gurgui C."/>
            <person name="Wakimoto T."/>
            <person name="Kracht M."/>
            <person name="Crusemann M."/>
            <person name="Hentschel U."/>
            <person name="Abe I."/>
            <person name="Matsunaga S."/>
            <person name="Kalinowski J."/>
            <person name="Takeyama H."/>
            <person name="Piel J."/>
        </authorList>
    </citation>
    <scope>NUCLEOTIDE SEQUENCE [LARGE SCALE GENOMIC DNA]</scope>
    <source>
        <strain evidence="2">TSY1</strain>
        <plasmid evidence="1">pTSY</plasmid>
    </source>
</reference>
<dbReference type="HOGENOM" id="CLU_065130_0_0_7"/>
<keyword evidence="2" id="KW-1185">Reference proteome</keyword>
<geneLocation type="plasmid" evidence="1">
    <name>pTSY</name>
</geneLocation>
<evidence type="ECO:0000313" key="2">
    <source>
        <dbReference type="Proteomes" id="UP000019141"/>
    </source>
</evidence>
<protein>
    <submittedName>
        <fullName evidence="1">Uncharacterized protein</fullName>
    </submittedName>
</protein>
<keyword evidence="1" id="KW-0614">Plasmid</keyword>
<organism evidence="1 2">
    <name type="scientific">Entotheonella factor</name>
    <dbReference type="NCBI Taxonomy" id="1429438"/>
    <lineage>
        <taxon>Bacteria</taxon>
        <taxon>Pseudomonadati</taxon>
        <taxon>Nitrospinota/Tectimicrobiota group</taxon>
        <taxon>Candidatus Tectimicrobiota</taxon>
        <taxon>Candidatus Entotheonellia</taxon>
        <taxon>Candidatus Entotheonellales</taxon>
        <taxon>Candidatus Entotheonellaceae</taxon>
        <taxon>Candidatus Entotheonella</taxon>
    </lineage>
</organism>
<sequence>MVSFVRNICNQRWLSLAGFILVILGGCALGPKVLKSHRPLYNQAVQRSANEELLLNLVRVRYREPVRFMQIGSITSNFSYTADLSLTGTVPADGAKAFSSGVRVGYRDTPTLTYTPLEGERFVSQIMKETPVAVFILLVRGGWRIERVMRIAIDRMAELYNSPQIESYARFIKLAKMWDKLQARGNLTFVKVPDAGYVVAERVPTEEVRLWSHLTTDKGGYALEPRKDGHYRLRKLTGFTVVMELRYANAAEADQADAALGLNPKRRAGPNGSVIQWLWLTDPIDIYKFETEAKEVTRVPVWLRSFFNQLFYAARSLALPPGDEKRTRIFRNAQGEPIDQRSFLLDLLDIRFSKTRPEDAFVSVRYRDTWFYIEDQNWQSKDTFNLLLVIFELQSNVEPTSPVLTIPVGG</sequence>
<dbReference type="Proteomes" id="UP000019141">
    <property type="component" value="Unassembled WGS sequence"/>
</dbReference>